<protein>
    <submittedName>
        <fullName evidence="2">Superkiller viralicidic activity 2-like 2</fullName>
    </submittedName>
</protein>
<keyword evidence="3" id="KW-1185">Reference proteome</keyword>
<evidence type="ECO:0000313" key="2">
    <source>
        <dbReference type="EMBL" id="KAL2538551.1"/>
    </source>
</evidence>
<name>A0ABD1VMQ7_9LAMI</name>
<sequence length="200" mass="22209">MERVNPDSQVESIIAYELATGRIATDESRSTADSIAVGFVQFTIEGISDVRGGCSHEEKRVQLLSLSSPIFPPEIGLRRLGNEKRNMFFPYDFLPCSADRSAQREGHATLGHSCSVVPLISALGKLRIAVPSDLRPIKARQSVLLAVQELETRFPQGFPKLNPAKDMGIEDPEVVELVNQIEDLEQKLFSHPMHKSQESR</sequence>
<dbReference type="AlphaFoldDB" id="A0ABD1VMQ7"/>
<gene>
    <name evidence="2" type="ORF">Fot_19942</name>
</gene>
<reference evidence="3" key="1">
    <citation type="submission" date="2024-07" db="EMBL/GenBank/DDBJ databases">
        <title>Two chromosome-level genome assemblies of Korean endemic species Abeliophyllum distichum and Forsythia ovata (Oleaceae).</title>
        <authorList>
            <person name="Jang H."/>
        </authorList>
    </citation>
    <scope>NUCLEOTIDE SEQUENCE [LARGE SCALE GENOMIC DNA]</scope>
</reference>
<dbReference type="EMBL" id="JBFOLJ010000005">
    <property type="protein sequence ID" value="KAL2538551.1"/>
    <property type="molecule type" value="Genomic_DNA"/>
</dbReference>
<dbReference type="Pfam" id="PF13234">
    <property type="entry name" value="MTR4_beta-barrel"/>
    <property type="match status" value="1"/>
</dbReference>
<dbReference type="Proteomes" id="UP001604277">
    <property type="component" value="Unassembled WGS sequence"/>
</dbReference>
<dbReference type="InterPro" id="IPR025696">
    <property type="entry name" value="Beta-barrel_MTR4"/>
</dbReference>
<evidence type="ECO:0000313" key="3">
    <source>
        <dbReference type="Proteomes" id="UP001604277"/>
    </source>
</evidence>
<dbReference type="Gene3D" id="1.20.1500.20">
    <property type="match status" value="1"/>
</dbReference>
<comment type="caution">
    <text evidence="2">The sequence shown here is derived from an EMBL/GenBank/DDBJ whole genome shotgun (WGS) entry which is preliminary data.</text>
</comment>
<feature type="domain" description="Exosome RNA helicase MTR4-like beta-barrel" evidence="1">
    <location>
        <begin position="118"/>
        <end position="196"/>
    </location>
</feature>
<proteinExistence type="predicted"/>
<evidence type="ECO:0000259" key="1">
    <source>
        <dbReference type="Pfam" id="PF13234"/>
    </source>
</evidence>
<organism evidence="2 3">
    <name type="scientific">Forsythia ovata</name>
    <dbReference type="NCBI Taxonomy" id="205694"/>
    <lineage>
        <taxon>Eukaryota</taxon>
        <taxon>Viridiplantae</taxon>
        <taxon>Streptophyta</taxon>
        <taxon>Embryophyta</taxon>
        <taxon>Tracheophyta</taxon>
        <taxon>Spermatophyta</taxon>
        <taxon>Magnoliopsida</taxon>
        <taxon>eudicotyledons</taxon>
        <taxon>Gunneridae</taxon>
        <taxon>Pentapetalae</taxon>
        <taxon>asterids</taxon>
        <taxon>lamiids</taxon>
        <taxon>Lamiales</taxon>
        <taxon>Oleaceae</taxon>
        <taxon>Forsythieae</taxon>
        <taxon>Forsythia</taxon>
    </lineage>
</organism>
<accession>A0ABD1VMQ7</accession>